<dbReference type="CDD" id="cd02064">
    <property type="entry name" value="FAD_synthetase_N"/>
    <property type="match status" value="1"/>
</dbReference>
<evidence type="ECO:0000256" key="5">
    <source>
        <dbReference type="ARBA" id="ARBA00022643"/>
    </source>
</evidence>
<evidence type="ECO:0000256" key="6">
    <source>
        <dbReference type="ARBA" id="ARBA00022679"/>
    </source>
</evidence>
<evidence type="ECO:0000313" key="13">
    <source>
        <dbReference type="EMBL" id="MDM5450979.1"/>
    </source>
</evidence>
<feature type="domain" description="FAD synthetase" evidence="12">
    <location>
        <begin position="19"/>
        <end position="168"/>
    </location>
</feature>
<keyword evidence="9" id="KW-0274">FAD</keyword>
<dbReference type="FunFam" id="3.40.50.620:FF:000021">
    <property type="entry name" value="Riboflavin biosynthesis protein"/>
    <property type="match status" value="1"/>
</dbReference>
<comment type="caution">
    <text evidence="13">The sequence shown here is derived from an EMBL/GenBank/DDBJ whole genome shotgun (WGS) entry which is preliminary data.</text>
</comment>
<dbReference type="GO" id="GO:0009231">
    <property type="term" value="P:riboflavin biosynthetic process"/>
    <property type="evidence" value="ECO:0007669"/>
    <property type="project" value="InterPro"/>
</dbReference>
<evidence type="ECO:0000256" key="8">
    <source>
        <dbReference type="ARBA" id="ARBA00022741"/>
    </source>
</evidence>
<dbReference type="RefSeq" id="WP_289319158.1">
    <property type="nucleotide sequence ID" value="NZ_JAUCEY010000007.1"/>
</dbReference>
<organism evidence="13 14">
    <name type="scientific">Peribacillus simplex</name>
    <dbReference type="NCBI Taxonomy" id="1478"/>
    <lineage>
        <taxon>Bacteria</taxon>
        <taxon>Bacillati</taxon>
        <taxon>Bacillota</taxon>
        <taxon>Bacilli</taxon>
        <taxon>Bacillales</taxon>
        <taxon>Bacillaceae</taxon>
        <taxon>Peribacillus</taxon>
    </lineage>
</organism>
<dbReference type="Pfam" id="PF06574">
    <property type="entry name" value="FAD_syn"/>
    <property type="match status" value="1"/>
</dbReference>
<evidence type="ECO:0000256" key="7">
    <source>
        <dbReference type="ARBA" id="ARBA00022695"/>
    </source>
</evidence>
<dbReference type="GO" id="GO:0009398">
    <property type="term" value="P:FMN biosynthetic process"/>
    <property type="evidence" value="ECO:0007669"/>
    <property type="project" value="TreeGrafter"/>
</dbReference>
<evidence type="ECO:0000256" key="3">
    <source>
        <dbReference type="ARBA" id="ARBA00012393"/>
    </source>
</evidence>
<dbReference type="PANTHER" id="PTHR22749">
    <property type="entry name" value="RIBOFLAVIN KINASE/FMN ADENYLYLTRANSFERASE"/>
    <property type="match status" value="1"/>
</dbReference>
<evidence type="ECO:0000259" key="12">
    <source>
        <dbReference type="Pfam" id="PF06574"/>
    </source>
</evidence>
<evidence type="ECO:0000256" key="9">
    <source>
        <dbReference type="ARBA" id="ARBA00022827"/>
    </source>
</evidence>
<gene>
    <name evidence="13" type="ORF">QUF89_01760</name>
</gene>
<proteinExistence type="inferred from homology"/>
<dbReference type="GO" id="GO:0005524">
    <property type="term" value="F:ATP binding"/>
    <property type="evidence" value="ECO:0007669"/>
    <property type="project" value="UniProtKB-KW"/>
</dbReference>
<sequence length="286" mass="32691">MKTFFINNQNRQSLLNLMNKSVVALGFFDGVHLGHQKVIKTAVTLAKQKNSQPAVMTFTPHPKEVINKEKVNYLTTLETKKEIFENQGVEVLYLISFDADFAALSPREFAQSYLIDFQIEHVVAGYDFTYGLRGEGNMHTIVSDGDGQYKATKINKVLFQKEKISSTRIRTIIQDGNVDVLPNLLGDFYRTNGIIRAKELLKNETIVYEIEINEQCLLPIQGTYEVMIQTEEKTFQATIHRYCTKENVVYMTPSNPQLIIKENQTIKIKWVKCRSIKRKAASTAVI</sequence>
<keyword evidence="4" id="KW-0285">Flavoprotein</keyword>
<dbReference type="InterPro" id="IPR023468">
    <property type="entry name" value="Riboflavin_kinase"/>
</dbReference>
<keyword evidence="7" id="KW-0548">Nucleotidyltransferase</keyword>
<evidence type="ECO:0000256" key="10">
    <source>
        <dbReference type="ARBA" id="ARBA00022840"/>
    </source>
</evidence>
<keyword evidence="10" id="KW-0067">ATP-binding</keyword>
<dbReference type="Proteomes" id="UP001234602">
    <property type="component" value="Unassembled WGS sequence"/>
</dbReference>
<dbReference type="InterPro" id="IPR015864">
    <property type="entry name" value="FAD_synthase"/>
</dbReference>
<comment type="catalytic activity">
    <reaction evidence="11">
        <text>FMN + ATP + H(+) = FAD + diphosphate</text>
        <dbReference type="Rhea" id="RHEA:17237"/>
        <dbReference type="ChEBI" id="CHEBI:15378"/>
        <dbReference type="ChEBI" id="CHEBI:30616"/>
        <dbReference type="ChEBI" id="CHEBI:33019"/>
        <dbReference type="ChEBI" id="CHEBI:57692"/>
        <dbReference type="ChEBI" id="CHEBI:58210"/>
        <dbReference type="EC" id="2.7.7.2"/>
    </reaction>
</comment>
<comment type="pathway">
    <text evidence="1">Cofactor biosynthesis; FAD biosynthesis; FAD from FMN: step 1/1.</text>
</comment>
<keyword evidence="8" id="KW-0547">Nucleotide-binding</keyword>
<dbReference type="Gene3D" id="3.40.50.620">
    <property type="entry name" value="HUPs"/>
    <property type="match status" value="1"/>
</dbReference>
<dbReference type="InterPro" id="IPR014729">
    <property type="entry name" value="Rossmann-like_a/b/a_fold"/>
</dbReference>
<evidence type="ECO:0000256" key="4">
    <source>
        <dbReference type="ARBA" id="ARBA00022630"/>
    </source>
</evidence>
<evidence type="ECO:0000256" key="2">
    <source>
        <dbReference type="ARBA" id="ARBA00010214"/>
    </source>
</evidence>
<accession>A0AAW7I750</accession>
<dbReference type="GO" id="GO:0008531">
    <property type="term" value="F:riboflavin kinase activity"/>
    <property type="evidence" value="ECO:0007669"/>
    <property type="project" value="TreeGrafter"/>
</dbReference>
<evidence type="ECO:0000313" key="14">
    <source>
        <dbReference type="Proteomes" id="UP001234602"/>
    </source>
</evidence>
<dbReference type="AlphaFoldDB" id="A0AAW7I750"/>
<dbReference type="GO" id="GO:0003919">
    <property type="term" value="F:FMN adenylyltransferase activity"/>
    <property type="evidence" value="ECO:0007669"/>
    <property type="project" value="UniProtKB-EC"/>
</dbReference>
<reference evidence="13" key="1">
    <citation type="submission" date="2023-06" db="EMBL/GenBank/DDBJ databases">
        <title>Comparative genomics of Bacillaceae isolates and their secondary metabolite potential.</title>
        <authorList>
            <person name="Song L."/>
            <person name="Nielsen L.J."/>
            <person name="Mohite O."/>
            <person name="Xu X."/>
            <person name="Weber T."/>
            <person name="Kovacs A.T."/>
        </authorList>
    </citation>
    <scope>NUCLEOTIDE SEQUENCE</scope>
    <source>
        <strain evidence="13">D8_B_37</strain>
    </source>
</reference>
<keyword evidence="5" id="KW-0288">FMN</keyword>
<evidence type="ECO:0000256" key="11">
    <source>
        <dbReference type="ARBA" id="ARBA00049494"/>
    </source>
</evidence>
<evidence type="ECO:0000256" key="1">
    <source>
        <dbReference type="ARBA" id="ARBA00004726"/>
    </source>
</evidence>
<name>A0AAW7I750_9BACI</name>
<dbReference type="EMBL" id="JAUCEY010000007">
    <property type="protein sequence ID" value="MDM5450979.1"/>
    <property type="molecule type" value="Genomic_DNA"/>
</dbReference>
<keyword evidence="6" id="KW-0808">Transferase</keyword>
<dbReference type="SUPFAM" id="SSF52374">
    <property type="entry name" value="Nucleotidylyl transferase"/>
    <property type="match status" value="1"/>
</dbReference>
<dbReference type="PANTHER" id="PTHR22749:SF6">
    <property type="entry name" value="RIBOFLAVIN KINASE"/>
    <property type="match status" value="1"/>
</dbReference>
<protein>
    <recommendedName>
        <fullName evidence="3">FAD synthase</fullName>
        <ecNumber evidence="3">2.7.7.2</ecNumber>
    </recommendedName>
</protein>
<dbReference type="EC" id="2.7.7.2" evidence="3"/>
<comment type="similarity">
    <text evidence="2">Belongs to the RibF family.</text>
</comment>